<dbReference type="GO" id="GO:0000155">
    <property type="term" value="F:phosphorelay sensor kinase activity"/>
    <property type="evidence" value="ECO:0007669"/>
    <property type="project" value="InterPro"/>
</dbReference>
<dbReference type="EC" id="2.7.13.3" evidence="2"/>
<dbReference type="InterPro" id="IPR003594">
    <property type="entry name" value="HATPase_dom"/>
</dbReference>
<dbReference type="EMBL" id="QDKG01000002">
    <property type="protein sequence ID" value="PVH25688.1"/>
    <property type="molecule type" value="Genomic_DNA"/>
</dbReference>
<evidence type="ECO:0000313" key="8">
    <source>
        <dbReference type="Proteomes" id="UP000245627"/>
    </source>
</evidence>
<dbReference type="InterPro" id="IPR003661">
    <property type="entry name" value="HisK_dim/P_dom"/>
</dbReference>
<sequence>MLKNHKVLALLIVLITAGILSVLSFWLYNSYSDHRELTFAKADQALLSTLSDYYSRNDITGNNTRNSYQKNLAEDISRAYPNITVDSIYAWMEKNATRRQDSIRRQYRESHRNNRQERGEHRKPREINHWMLQGRDAELSPAALDTLLNEYQQELAYQGIDRANVQLKVHEIARRGYNEPREMRSNDVLTTRPILINAENNLYLYAELTQIWKHIISNMLGQIIFSLFLLFALIGTFLALFKTIRKQNKLAVLQQSFVTNMTHELKTPLSTVSAAVEALQRSGAKNDPERWNRYLTISKRELEHLTLMVENVLQFNSNVRSGINLTYTEFDLSLLLREIVESFRLVSAAQIDLLLPPQQTVIWLNGDLAHLRNTFSNVIDNAIKYNHSPSPQVKISLTATDKVIQIRISDNGIGIPKAYHKNIYDLFFRVPNGELYSVKGFGLGLAYVQQVVHQHDGNITVDSKSGEGTTFTISFPQNIFPQPKKK</sequence>
<feature type="transmembrane region" description="Helical" evidence="5">
    <location>
        <begin position="219"/>
        <end position="241"/>
    </location>
</feature>
<dbReference type="SUPFAM" id="SSF55874">
    <property type="entry name" value="ATPase domain of HSP90 chaperone/DNA topoisomerase II/histidine kinase"/>
    <property type="match status" value="1"/>
</dbReference>
<dbReference type="CDD" id="cd00082">
    <property type="entry name" value="HisKA"/>
    <property type="match status" value="1"/>
</dbReference>
<dbReference type="RefSeq" id="WP_116775259.1">
    <property type="nucleotide sequence ID" value="NZ_QDKG01000002.1"/>
</dbReference>
<dbReference type="OrthoDB" id="921707at2"/>
<dbReference type="PROSITE" id="PS50109">
    <property type="entry name" value="HIS_KIN"/>
    <property type="match status" value="1"/>
</dbReference>
<name>A0A2T8HJR0_9SPHI</name>
<dbReference type="PRINTS" id="PR00344">
    <property type="entry name" value="BCTRLSENSOR"/>
</dbReference>
<dbReference type="Pfam" id="PF02518">
    <property type="entry name" value="HATPase_c"/>
    <property type="match status" value="1"/>
</dbReference>
<evidence type="ECO:0000256" key="1">
    <source>
        <dbReference type="ARBA" id="ARBA00000085"/>
    </source>
</evidence>
<dbReference type="CDD" id="cd00075">
    <property type="entry name" value="HATPase"/>
    <property type="match status" value="1"/>
</dbReference>
<proteinExistence type="predicted"/>
<dbReference type="Pfam" id="PF00512">
    <property type="entry name" value="HisKA"/>
    <property type="match status" value="1"/>
</dbReference>
<keyword evidence="5" id="KW-0472">Membrane</keyword>
<accession>A0A2T8HJR0</accession>
<dbReference type="Proteomes" id="UP000245627">
    <property type="component" value="Unassembled WGS sequence"/>
</dbReference>
<dbReference type="PANTHER" id="PTHR43547">
    <property type="entry name" value="TWO-COMPONENT HISTIDINE KINASE"/>
    <property type="match status" value="1"/>
</dbReference>
<keyword evidence="5" id="KW-0812">Transmembrane</keyword>
<evidence type="ECO:0000256" key="2">
    <source>
        <dbReference type="ARBA" id="ARBA00012438"/>
    </source>
</evidence>
<dbReference type="Gene3D" id="3.30.565.10">
    <property type="entry name" value="Histidine kinase-like ATPase, C-terminal domain"/>
    <property type="match status" value="1"/>
</dbReference>
<reference evidence="7 8" key="1">
    <citation type="submission" date="2018-04" db="EMBL/GenBank/DDBJ databases">
        <title>Sphingobacterium cortibacter sp. nov.</title>
        <authorList>
            <person name="Li Y."/>
        </authorList>
    </citation>
    <scope>NUCLEOTIDE SEQUENCE [LARGE SCALE GENOMIC DNA]</scope>
    <source>
        <strain evidence="7 8">2c-3</strain>
    </source>
</reference>
<dbReference type="InterPro" id="IPR036890">
    <property type="entry name" value="HATPase_C_sf"/>
</dbReference>
<dbReference type="SUPFAM" id="SSF47384">
    <property type="entry name" value="Homodimeric domain of signal transducing histidine kinase"/>
    <property type="match status" value="1"/>
</dbReference>
<feature type="domain" description="Histidine kinase" evidence="6">
    <location>
        <begin position="260"/>
        <end position="479"/>
    </location>
</feature>
<dbReference type="AlphaFoldDB" id="A0A2T8HJR0"/>
<evidence type="ECO:0000256" key="4">
    <source>
        <dbReference type="SAM" id="MobiDB-lite"/>
    </source>
</evidence>
<organism evidence="7 8">
    <name type="scientific">Sphingobacterium corticibacter</name>
    <dbReference type="NCBI Taxonomy" id="2171749"/>
    <lineage>
        <taxon>Bacteria</taxon>
        <taxon>Pseudomonadati</taxon>
        <taxon>Bacteroidota</taxon>
        <taxon>Sphingobacteriia</taxon>
        <taxon>Sphingobacteriales</taxon>
        <taxon>Sphingobacteriaceae</taxon>
        <taxon>Sphingobacterium</taxon>
    </lineage>
</organism>
<evidence type="ECO:0000256" key="3">
    <source>
        <dbReference type="ARBA" id="ARBA00022553"/>
    </source>
</evidence>
<gene>
    <name evidence="7" type="ORF">DC487_07030</name>
</gene>
<comment type="caution">
    <text evidence="7">The sequence shown here is derived from an EMBL/GenBank/DDBJ whole genome shotgun (WGS) entry which is preliminary data.</text>
</comment>
<keyword evidence="3" id="KW-0597">Phosphoprotein</keyword>
<comment type="catalytic activity">
    <reaction evidence="1">
        <text>ATP + protein L-histidine = ADP + protein N-phospho-L-histidine.</text>
        <dbReference type="EC" id="2.7.13.3"/>
    </reaction>
</comment>
<dbReference type="InterPro" id="IPR005467">
    <property type="entry name" value="His_kinase_dom"/>
</dbReference>
<protein>
    <recommendedName>
        <fullName evidence="2">histidine kinase</fullName>
        <ecNumber evidence="2">2.7.13.3</ecNumber>
    </recommendedName>
</protein>
<evidence type="ECO:0000259" key="6">
    <source>
        <dbReference type="PROSITE" id="PS50109"/>
    </source>
</evidence>
<feature type="region of interest" description="Disordered" evidence="4">
    <location>
        <begin position="101"/>
        <end position="124"/>
    </location>
</feature>
<dbReference type="PANTHER" id="PTHR43547:SF2">
    <property type="entry name" value="HYBRID SIGNAL TRANSDUCTION HISTIDINE KINASE C"/>
    <property type="match status" value="1"/>
</dbReference>
<keyword evidence="5" id="KW-1133">Transmembrane helix</keyword>
<keyword evidence="8" id="KW-1185">Reference proteome</keyword>
<feature type="transmembrane region" description="Helical" evidence="5">
    <location>
        <begin position="7"/>
        <end position="28"/>
    </location>
</feature>
<evidence type="ECO:0000313" key="7">
    <source>
        <dbReference type="EMBL" id="PVH25688.1"/>
    </source>
</evidence>
<dbReference type="InterPro" id="IPR004358">
    <property type="entry name" value="Sig_transdc_His_kin-like_C"/>
</dbReference>
<dbReference type="SMART" id="SM00388">
    <property type="entry name" value="HisKA"/>
    <property type="match status" value="1"/>
</dbReference>
<dbReference type="InterPro" id="IPR036097">
    <property type="entry name" value="HisK_dim/P_sf"/>
</dbReference>
<evidence type="ECO:0000256" key="5">
    <source>
        <dbReference type="SAM" id="Phobius"/>
    </source>
</evidence>
<dbReference type="Gene3D" id="1.10.287.130">
    <property type="match status" value="1"/>
</dbReference>
<dbReference type="SMART" id="SM00387">
    <property type="entry name" value="HATPase_c"/>
    <property type="match status" value="1"/>
</dbReference>